<protein>
    <submittedName>
        <fullName evidence="2">Uncharacterized protein</fullName>
    </submittedName>
</protein>
<comment type="caution">
    <text evidence="2">The sequence shown here is derived from an EMBL/GenBank/DDBJ whole genome shotgun (WGS) entry which is preliminary data.</text>
</comment>
<evidence type="ECO:0000313" key="3">
    <source>
        <dbReference type="Proteomes" id="UP001500394"/>
    </source>
</evidence>
<keyword evidence="1" id="KW-0472">Membrane</keyword>
<accession>A0ABP8R8K3</accession>
<keyword evidence="1" id="KW-1133">Transmembrane helix</keyword>
<feature type="transmembrane region" description="Helical" evidence="1">
    <location>
        <begin position="64"/>
        <end position="82"/>
    </location>
</feature>
<proteinExistence type="predicted"/>
<feature type="transmembrane region" description="Helical" evidence="1">
    <location>
        <begin position="7"/>
        <end position="27"/>
    </location>
</feature>
<keyword evidence="1" id="KW-0812">Transmembrane</keyword>
<name>A0ABP8R8K3_9SPHI</name>
<evidence type="ECO:0000313" key="2">
    <source>
        <dbReference type="EMBL" id="GAA4521188.1"/>
    </source>
</evidence>
<dbReference type="RefSeq" id="WP_345069202.1">
    <property type="nucleotide sequence ID" value="NZ_BAABGR010000044.1"/>
</dbReference>
<keyword evidence="3" id="KW-1185">Reference proteome</keyword>
<gene>
    <name evidence="2" type="ORF">GCM10023173_26310</name>
</gene>
<reference evidence="3" key="1">
    <citation type="journal article" date="2019" name="Int. J. Syst. Evol. Microbiol.">
        <title>The Global Catalogue of Microorganisms (GCM) 10K type strain sequencing project: providing services to taxonomists for standard genome sequencing and annotation.</title>
        <authorList>
            <consortium name="The Broad Institute Genomics Platform"/>
            <consortium name="The Broad Institute Genome Sequencing Center for Infectious Disease"/>
            <person name="Wu L."/>
            <person name="Ma J."/>
        </authorList>
    </citation>
    <scope>NUCLEOTIDE SEQUENCE [LARGE SCALE GENOMIC DNA]</scope>
    <source>
        <strain evidence="3">JCM 17858</strain>
    </source>
</reference>
<feature type="transmembrane region" description="Helical" evidence="1">
    <location>
        <begin position="39"/>
        <end position="57"/>
    </location>
</feature>
<dbReference type="Proteomes" id="UP001500394">
    <property type="component" value="Unassembled WGS sequence"/>
</dbReference>
<dbReference type="EMBL" id="BAABGR010000044">
    <property type="protein sequence ID" value="GAA4521188.1"/>
    <property type="molecule type" value="Genomic_DNA"/>
</dbReference>
<organism evidence="2 3">
    <name type="scientific">Sphingobacterium thermophilum</name>
    <dbReference type="NCBI Taxonomy" id="768534"/>
    <lineage>
        <taxon>Bacteria</taxon>
        <taxon>Pseudomonadati</taxon>
        <taxon>Bacteroidota</taxon>
        <taxon>Sphingobacteriia</taxon>
        <taxon>Sphingobacteriales</taxon>
        <taxon>Sphingobacteriaceae</taxon>
        <taxon>Sphingobacterium</taxon>
    </lineage>
</organism>
<sequence>MQKKDFILGMVIGVIAPLASYLLTQYTSLQQDYFVEKPIAIHVLAAAINLIVVRFAYRAGKESLAKGVMLLTFLAMVVLIWLTKLKV</sequence>
<evidence type="ECO:0000256" key="1">
    <source>
        <dbReference type="SAM" id="Phobius"/>
    </source>
</evidence>